<dbReference type="EMBL" id="JBHSGG010000015">
    <property type="protein sequence ID" value="MFC4727695.1"/>
    <property type="molecule type" value="Genomic_DNA"/>
</dbReference>
<feature type="domain" description="AB hydrolase-1" evidence="1">
    <location>
        <begin position="35"/>
        <end position="273"/>
    </location>
</feature>
<dbReference type="InterPro" id="IPR000073">
    <property type="entry name" value="AB_hydrolase_1"/>
</dbReference>
<keyword evidence="2" id="KW-0378">Hydrolase</keyword>
<sequence>MELPFDSHEHEMHIRVGACTLRCTRLPSGSKPEAVLAHGFGQTRGAWRAAARAFATQGIGSLAFDARGHGDSDRNPADRPYRGEDFVEDMIAVAAHAGPGPVLVGASMGGLVGLLAQAKARPFSALVLVDVTPKWEDAGFRRILGFMQAHPDGFADLGQAADAIAAYLPHRPRKTPAQLREILRQSDDGRWRWHWDPRLIDEFAVGVEAHQAAMAEAARALDVPTLLVSGGRSDLVSDRTVDDFLALAPHARHVRLPGATHMVAGDDNRAFAGAVLDFLSSLDSTQPQRALTGAVP</sequence>
<organism evidence="2 3">
    <name type="scientific">Coralloluteibacterium thermophilum</name>
    <dbReference type="NCBI Taxonomy" id="2707049"/>
    <lineage>
        <taxon>Bacteria</taxon>
        <taxon>Pseudomonadati</taxon>
        <taxon>Pseudomonadota</taxon>
        <taxon>Gammaproteobacteria</taxon>
        <taxon>Lysobacterales</taxon>
        <taxon>Lysobacteraceae</taxon>
        <taxon>Coralloluteibacterium</taxon>
    </lineage>
</organism>
<evidence type="ECO:0000259" key="1">
    <source>
        <dbReference type="Pfam" id="PF12697"/>
    </source>
</evidence>
<protein>
    <submittedName>
        <fullName evidence="2">Alpha/beta fold hydrolase</fullName>
    </submittedName>
</protein>
<dbReference type="RefSeq" id="WP_377003706.1">
    <property type="nucleotide sequence ID" value="NZ_JBHSGG010000015.1"/>
</dbReference>
<name>A0ABV9NIZ1_9GAMM</name>
<comment type="caution">
    <text evidence="2">The sequence shown here is derived from an EMBL/GenBank/DDBJ whole genome shotgun (WGS) entry which is preliminary data.</text>
</comment>
<proteinExistence type="predicted"/>
<reference evidence="3" key="1">
    <citation type="journal article" date="2019" name="Int. J. Syst. Evol. Microbiol.">
        <title>The Global Catalogue of Microorganisms (GCM) 10K type strain sequencing project: providing services to taxonomists for standard genome sequencing and annotation.</title>
        <authorList>
            <consortium name="The Broad Institute Genomics Platform"/>
            <consortium name="The Broad Institute Genome Sequencing Center for Infectious Disease"/>
            <person name="Wu L."/>
            <person name="Ma J."/>
        </authorList>
    </citation>
    <scope>NUCLEOTIDE SEQUENCE [LARGE SCALE GENOMIC DNA]</scope>
    <source>
        <strain evidence="3">CGMCC 1.13574</strain>
    </source>
</reference>
<dbReference type="Pfam" id="PF12697">
    <property type="entry name" value="Abhydrolase_6"/>
    <property type="match status" value="1"/>
</dbReference>
<dbReference type="Gene3D" id="3.40.50.1820">
    <property type="entry name" value="alpha/beta hydrolase"/>
    <property type="match status" value="1"/>
</dbReference>
<dbReference type="Proteomes" id="UP001595892">
    <property type="component" value="Unassembled WGS sequence"/>
</dbReference>
<dbReference type="GO" id="GO:0016787">
    <property type="term" value="F:hydrolase activity"/>
    <property type="evidence" value="ECO:0007669"/>
    <property type="project" value="UniProtKB-KW"/>
</dbReference>
<dbReference type="InterPro" id="IPR029058">
    <property type="entry name" value="AB_hydrolase_fold"/>
</dbReference>
<evidence type="ECO:0000313" key="3">
    <source>
        <dbReference type="Proteomes" id="UP001595892"/>
    </source>
</evidence>
<keyword evidence="3" id="KW-1185">Reference proteome</keyword>
<evidence type="ECO:0000313" key="2">
    <source>
        <dbReference type="EMBL" id="MFC4727695.1"/>
    </source>
</evidence>
<accession>A0ABV9NIZ1</accession>
<dbReference type="PANTHER" id="PTHR43194">
    <property type="entry name" value="HYDROLASE ALPHA/BETA FOLD FAMILY"/>
    <property type="match status" value="1"/>
</dbReference>
<dbReference type="SUPFAM" id="SSF53474">
    <property type="entry name" value="alpha/beta-Hydrolases"/>
    <property type="match status" value="1"/>
</dbReference>
<gene>
    <name evidence="2" type="ORF">ACFO3Q_05875</name>
</gene>
<dbReference type="PANTHER" id="PTHR43194:SF2">
    <property type="entry name" value="PEROXISOMAL MEMBRANE PROTEIN LPX1"/>
    <property type="match status" value="1"/>
</dbReference>
<dbReference type="InterPro" id="IPR050228">
    <property type="entry name" value="Carboxylesterase_BioH"/>
</dbReference>